<gene>
    <name evidence="2" type="ORF">FA13DRAFT_1713834</name>
</gene>
<dbReference type="AlphaFoldDB" id="A0A4Y7SWH0"/>
<dbReference type="Proteomes" id="UP000298030">
    <property type="component" value="Unassembled WGS sequence"/>
</dbReference>
<dbReference type="EMBL" id="QPFP01000055">
    <property type="protein sequence ID" value="TEB25579.1"/>
    <property type="molecule type" value="Genomic_DNA"/>
</dbReference>
<feature type="compositionally biased region" description="Basic and acidic residues" evidence="1">
    <location>
        <begin position="87"/>
        <end position="101"/>
    </location>
</feature>
<feature type="region of interest" description="Disordered" evidence="1">
    <location>
        <begin position="1"/>
        <end position="30"/>
    </location>
</feature>
<feature type="compositionally biased region" description="Polar residues" evidence="1">
    <location>
        <begin position="16"/>
        <end position="28"/>
    </location>
</feature>
<comment type="caution">
    <text evidence="2">The sequence shown here is derived from an EMBL/GenBank/DDBJ whole genome shotgun (WGS) entry which is preliminary data.</text>
</comment>
<keyword evidence="3" id="KW-1185">Reference proteome</keyword>
<feature type="region of interest" description="Disordered" evidence="1">
    <location>
        <begin position="80"/>
        <end position="169"/>
    </location>
</feature>
<feature type="compositionally biased region" description="Basic and acidic residues" evidence="1">
    <location>
        <begin position="117"/>
        <end position="169"/>
    </location>
</feature>
<organism evidence="2 3">
    <name type="scientific">Coprinellus micaceus</name>
    <name type="common">Glistening ink-cap mushroom</name>
    <name type="synonym">Coprinus micaceus</name>
    <dbReference type="NCBI Taxonomy" id="71717"/>
    <lineage>
        <taxon>Eukaryota</taxon>
        <taxon>Fungi</taxon>
        <taxon>Dikarya</taxon>
        <taxon>Basidiomycota</taxon>
        <taxon>Agaricomycotina</taxon>
        <taxon>Agaricomycetes</taxon>
        <taxon>Agaricomycetidae</taxon>
        <taxon>Agaricales</taxon>
        <taxon>Agaricineae</taxon>
        <taxon>Psathyrellaceae</taxon>
        <taxon>Coprinellus</taxon>
    </lineage>
</organism>
<reference evidence="2 3" key="1">
    <citation type="journal article" date="2019" name="Nat. Ecol. Evol.">
        <title>Megaphylogeny resolves global patterns of mushroom evolution.</title>
        <authorList>
            <person name="Varga T."/>
            <person name="Krizsan K."/>
            <person name="Foldi C."/>
            <person name="Dima B."/>
            <person name="Sanchez-Garcia M."/>
            <person name="Sanchez-Ramirez S."/>
            <person name="Szollosi G.J."/>
            <person name="Szarkandi J.G."/>
            <person name="Papp V."/>
            <person name="Albert L."/>
            <person name="Andreopoulos W."/>
            <person name="Angelini C."/>
            <person name="Antonin V."/>
            <person name="Barry K.W."/>
            <person name="Bougher N.L."/>
            <person name="Buchanan P."/>
            <person name="Buyck B."/>
            <person name="Bense V."/>
            <person name="Catcheside P."/>
            <person name="Chovatia M."/>
            <person name="Cooper J."/>
            <person name="Damon W."/>
            <person name="Desjardin D."/>
            <person name="Finy P."/>
            <person name="Geml J."/>
            <person name="Haridas S."/>
            <person name="Hughes K."/>
            <person name="Justo A."/>
            <person name="Karasinski D."/>
            <person name="Kautmanova I."/>
            <person name="Kiss B."/>
            <person name="Kocsube S."/>
            <person name="Kotiranta H."/>
            <person name="LaButti K.M."/>
            <person name="Lechner B.E."/>
            <person name="Liimatainen K."/>
            <person name="Lipzen A."/>
            <person name="Lukacs Z."/>
            <person name="Mihaltcheva S."/>
            <person name="Morgado L.N."/>
            <person name="Niskanen T."/>
            <person name="Noordeloos M.E."/>
            <person name="Ohm R.A."/>
            <person name="Ortiz-Santana B."/>
            <person name="Ovrebo C."/>
            <person name="Racz N."/>
            <person name="Riley R."/>
            <person name="Savchenko A."/>
            <person name="Shiryaev A."/>
            <person name="Soop K."/>
            <person name="Spirin V."/>
            <person name="Szebenyi C."/>
            <person name="Tomsovsky M."/>
            <person name="Tulloss R.E."/>
            <person name="Uehling J."/>
            <person name="Grigoriev I.V."/>
            <person name="Vagvolgyi C."/>
            <person name="Papp T."/>
            <person name="Martin F.M."/>
            <person name="Miettinen O."/>
            <person name="Hibbett D.S."/>
            <person name="Nagy L.G."/>
        </authorList>
    </citation>
    <scope>NUCLEOTIDE SEQUENCE [LARGE SCALE GENOMIC DNA]</scope>
    <source>
        <strain evidence="2 3">FP101781</strain>
    </source>
</reference>
<evidence type="ECO:0000313" key="2">
    <source>
        <dbReference type="EMBL" id="TEB25579.1"/>
    </source>
</evidence>
<accession>A0A4Y7SWH0</accession>
<protein>
    <submittedName>
        <fullName evidence="2">Uncharacterized protein</fullName>
    </submittedName>
</protein>
<evidence type="ECO:0000256" key="1">
    <source>
        <dbReference type="SAM" id="MobiDB-lite"/>
    </source>
</evidence>
<sequence length="169" mass="19139">MPTLLTLRERRPNGDNLETNVGETSPTHSALDDPIPYLRPCPNPKIASQRPRAVLEDLDILETGVESGVVLTGRCCEGARNECGQRGGREQGTVEKERTEGMEAVCGYHNQPPRPQQRGERMEAEQLTVERARSEEDKTRENDKRARSEEDETKENKTRENKAREDEAR</sequence>
<proteinExistence type="predicted"/>
<name>A0A4Y7SWH0_COPMI</name>
<evidence type="ECO:0000313" key="3">
    <source>
        <dbReference type="Proteomes" id="UP000298030"/>
    </source>
</evidence>